<evidence type="ECO:0000256" key="1">
    <source>
        <dbReference type="SAM" id="Phobius"/>
    </source>
</evidence>
<evidence type="ECO:0000313" key="3">
    <source>
        <dbReference type="Proteomes" id="UP000724874"/>
    </source>
</evidence>
<reference evidence="2" key="1">
    <citation type="submission" date="2020-11" db="EMBL/GenBank/DDBJ databases">
        <authorList>
            <consortium name="DOE Joint Genome Institute"/>
            <person name="Ahrendt S."/>
            <person name="Riley R."/>
            <person name="Andreopoulos W."/>
            <person name="LaButti K."/>
            <person name="Pangilinan J."/>
            <person name="Ruiz-duenas F.J."/>
            <person name="Barrasa J.M."/>
            <person name="Sanchez-Garcia M."/>
            <person name="Camarero S."/>
            <person name="Miyauchi S."/>
            <person name="Serrano A."/>
            <person name="Linde D."/>
            <person name="Babiker R."/>
            <person name="Drula E."/>
            <person name="Ayuso-Fernandez I."/>
            <person name="Pacheco R."/>
            <person name="Padilla G."/>
            <person name="Ferreira P."/>
            <person name="Barriuso J."/>
            <person name="Kellner H."/>
            <person name="Castanera R."/>
            <person name="Alfaro M."/>
            <person name="Ramirez L."/>
            <person name="Pisabarro A.G."/>
            <person name="Kuo A."/>
            <person name="Tritt A."/>
            <person name="Lipzen A."/>
            <person name="He G."/>
            <person name="Yan M."/>
            <person name="Ng V."/>
            <person name="Cullen D."/>
            <person name="Martin F."/>
            <person name="Rosso M.-N."/>
            <person name="Henrissat B."/>
            <person name="Hibbett D."/>
            <person name="Martinez A.T."/>
            <person name="Grigoriev I.V."/>
        </authorList>
    </citation>
    <scope>NUCLEOTIDE SEQUENCE</scope>
    <source>
        <strain evidence="2">AH 44721</strain>
    </source>
</reference>
<keyword evidence="1" id="KW-0472">Membrane</keyword>
<keyword evidence="1" id="KW-0812">Transmembrane</keyword>
<keyword evidence="3" id="KW-1185">Reference proteome</keyword>
<feature type="transmembrane region" description="Helical" evidence="1">
    <location>
        <begin position="190"/>
        <end position="215"/>
    </location>
</feature>
<name>A0A9P5NCL4_GYMJU</name>
<keyword evidence="1" id="KW-1133">Transmembrane helix</keyword>
<dbReference type="AlphaFoldDB" id="A0A9P5NCL4"/>
<gene>
    <name evidence="2" type="ORF">CPB84DRAFT_1751635</name>
</gene>
<proteinExistence type="predicted"/>
<organism evidence="2 3">
    <name type="scientific">Gymnopilus junonius</name>
    <name type="common">Spectacular rustgill mushroom</name>
    <name type="synonym">Gymnopilus spectabilis subsp. junonius</name>
    <dbReference type="NCBI Taxonomy" id="109634"/>
    <lineage>
        <taxon>Eukaryota</taxon>
        <taxon>Fungi</taxon>
        <taxon>Dikarya</taxon>
        <taxon>Basidiomycota</taxon>
        <taxon>Agaricomycotina</taxon>
        <taxon>Agaricomycetes</taxon>
        <taxon>Agaricomycetidae</taxon>
        <taxon>Agaricales</taxon>
        <taxon>Agaricineae</taxon>
        <taxon>Hymenogastraceae</taxon>
        <taxon>Gymnopilus</taxon>
    </lineage>
</organism>
<sequence length="249" mass="27855">MTDAIVGASSLSGPPLTKFSHWFTTECNLQFLSSANPTAANVGYALIYGLGEGGAESKIKFQLGNNPASKRNASLHPLTSKPNIGSVTALIHQSRAKTERKKNWGGVVAKFYAGIFSRRTRVRIFCPRTSRLGRIGARTLMRLKGAIWAFSSLKREEISELVDSTCEVVRYAKSGKNPYRRLHILNTMRGFLFITCAGVLALFCFYVRRAAFGWLKPKRSNLKSRSYRGPNIWDKPEDRVPLAKFLKYT</sequence>
<protein>
    <submittedName>
        <fullName evidence="2">Uncharacterized protein</fullName>
    </submittedName>
</protein>
<dbReference type="EMBL" id="JADNYJ010000148">
    <property type="protein sequence ID" value="KAF8879540.1"/>
    <property type="molecule type" value="Genomic_DNA"/>
</dbReference>
<comment type="caution">
    <text evidence="2">The sequence shown here is derived from an EMBL/GenBank/DDBJ whole genome shotgun (WGS) entry which is preliminary data.</text>
</comment>
<evidence type="ECO:0000313" key="2">
    <source>
        <dbReference type="EMBL" id="KAF8879540.1"/>
    </source>
</evidence>
<dbReference type="Proteomes" id="UP000724874">
    <property type="component" value="Unassembled WGS sequence"/>
</dbReference>
<accession>A0A9P5NCL4</accession>